<dbReference type="EMBL" id="JADWDJ010000010">
    <property type="protein sequence ID" value="KAG5274856.1"/>
    <property type="molecule type" value="Genomic_DNA"/>
</dbReference>
<evidence type="ECO:0000313" key="1">
    <source>
        <dbReference type="EMBL" id="KAG5274856.1"/>
    </source>
</evidence>
<gene>
    <name evidence="1" type="ORF">AALO_G00140910</name>
</gene>
<evidence type="ECO:0000313" key="2">
    <source>
        <dbReference type="Proteomes" id="UP000823561"/>
    </source>
</evidence>
<keyword evidence="2" id="KW-1185">Reference proteome</keyword>
<name>A0AAV6GPS0_9TELE</name>
<dbReference type="Proteomes" id="UP000823561">
    <property type="component" value="Chromosome 10"/>
</dbReference>
<comment type="caution">
    <text evidence="1">The sequence shown here is derived from an EMBL/GenBank/DDBJ whole genome shotgun (WGS) entry which is preliminary data.</text>
</comment>
<accession>A0AAV6GPS0</accession>
<organism evidence="1 2">
    <name type="scientific">Alosa alosa</name>
    <name type="common">allis shad</name>
    <dbReference type="NCBI Taxonomy" id="278164"/>
    <lineage>
        <taxon>Eukaryota</taxon>
        <taxon>Metazoa</taxon>
        <taxon>Chordata</taxon>
        <taxon>Craniata</taxon>
        <taxon>Vertebrata</taxon>
        <taxon>Euteleostomi</taxon>
        <taxon>Actinopterygii</taxon>
        <taxon>Neopterygii</taxon>
        <taxon>Teleostei</taxon>
        <taxon>Clupei</taxon>
        <taxon>Clupeiformes</taxon>
        <taxon>Clupeoidei</taxon>
        <taxon>Clupeidae</taxon>
        <taxon>Alosa</taxon>
    </lineage>
</organism>
<protein>
    <submittedName>
        <fullName evidence="1">Uncharacterized protein</fullName>
    </submittedName>
</protein>
<dbReference type="AlphaFoldDB" id="A0AAV6GPS0"/>
<reference evidence="1" key="1">
    <citation type="submission" date="2020-10" db="EMBL/GenBank/DDBJ databases">
        <title>Chromosome-scale genome assembly of the Allis shad, Alosa alosa.</title>
        <authorList>
            <person name="Margot Z."/>
            <person name="Christophe K."/>
            <person name="Cabau C."/>
            <person name="Louis A."/>
            <person name="Berthelot C."/>
            <person name="Parey E."/>
            <person name="Roest Crollius H."/>
            <person name="Montfort J."/>
            <person name="Robinson-Rechavi M."/>
            <person name="Bucao C."/>
            <person name="Bouchez O."/>
            <person name="Gislard M."/>
            <person name="Lluch J."/>
            <person name="Milhes M."/>
            <person name="Lampietro C."/>
            <person name="Lopez Roques C."/>
            <person name="Donnadieu C."/>
            <person name="Braasch I."/>
            <person name="Desvignes T."/>
            <person name="Postlethwait J."/>
            <person name="Bobe J."/>
            <person name="Guiguen Y."/>
        </authorList>
    </citation>
    <scope>NUCLEOTIDE SEQUENCE</scope>
    <source>
        <strain evidence="1">M-15738</strain>
        <tissue evidence="1">Blood</tissue>
    </source>
</reference>
<sequence length="74" mass="8598">MAKFNLKEKGKRPLEGTNLYRAIQEGLMKFDPTATEENIKANEHLKHAPQTWRWRIYNALISQPPHSMHGDSPK</sequence>
<proteinExistence type="predicted"/>